<accession>A0A1I1DQ36</accession>
<sequence>MKKTILLLAAAWLVALPASAGKWKGFSVLGNGTLNFAYSDDARIVKQTNQMGIQHLYFEDYTTDYLRSTQLLTRTAAGQWQPITELKETTLSAPYVIHSQTDKESISLTSHPKNAIIVETQAAQSVGYLVGLRKYISTNRITELTELKANKNWAYGRWSNGVYVGFVILSGKATDQISVADSSISFKGTKKLTIAITAAHSLKALEQNIAVLKADKTPMATAAAYWDKWLASGKQPDKTQQELRTYFQRNLIAARSANLGGQIPADITGQFRTQGMPQLYPRDAMKTARVMLLTGHREEAKQVIEYWQKTFVDKKSVGEWYARYNAFGKGVNAGDGARYDEPEWDANGYFIWLINEYHEQTGQWLTTPEFFYQTADFLVNKLDKNGLLYEGGIVEWTGYLPSTNLTCAAALRTASHIARKWNNTEKANSYEKAADLMAANINRMIDPKTGTYMDLRTIDRKADDGTSIEGNTPTYLYDTSSLFGILWGYPDNETMQKTAEWYKTNAMILGGGLQYFDTPEHGLATYGHAAFFFTSAALVQYRVLHQEWADAKQLLGWMIDNSNVYGLMPERIYPDGSDCSPASPLSWCSAETALAIWQVSKAPKTK</sequence>
<dbReference type="Proteomes" id="UP000199514">
    <property type="component" value="Unassembled WGS sequence"/>
</dbReference>
<dbReference type="AlphaFoldDB" id="A0A1I1DQ36"/>
<dbReference type="PANTHER" id="PTHR31616">
    <property type="entry name" value="TREHALASE"/>
    <property type="match status" value="1"/>
</dbReference>
<dbReference type="SUPFAM" id="SSF48208">
    <property type="entry name" value="Six-hairpin glycosidases"/>
    <property type="match status" value="1"/>
</dbReference>
<evidence type="ECO:0000256" key="1">
    <source>
        <dbReference type="SAM" id="SignalP"/>
    </source>
</evidence>
<feature type="chain" id="PRO_5011658139" evidence="1">
    <location>
        <begin position="21"/>
        <end position="606"/>
    </location>
</feature>
<keyword evidence="1" id="KW-0732">Signal</keyword>
<evidence type="ECO:0000313" key="3">
    <source>
        <dbReference type="Proteomes" id="UP000199514"/>
    </source>
</evidence>
<dbReference type="GO" id="GO:0004553">
    <property type="term" value="F:hydrolase activity, hydrolyzing O-glycosyl compounds"/>
    <property type="evidence" value="ECO:0007669"/>
    <property type="project" value="TreeGrafter"/>
</dbReference>
<dbReference type="GO" id="GO:0005975">
    <property type="term" value="P:carbohydrate metabolic process"/>
    <property type="evidence" value="ECO:0007669"/>
    <property type="project" value="InterPro"/>
</dbReference>
<reference evidence="2 3" key="1">
    <citation type="submission" date="2016-10" db="EMBL/GenBank/DDBJ databases">
        <authorList>
            <person name="de Groot N.N."/>
        </authorList>
    </citation>
    <scope>NUCLEOTIDE SEQUENCE [LARGE SCALE GENOMIC DNA]</scope>
    <source>
        <strain evidence="2 3">DSM 6793</strain>
    </source>
</reference>
<protein>
    <submittedName>
        <fullName evidence="2">Glucoamylase (Glucan-1,4-alpha-glucosidase), GH15 family</fullName>
    </submittedName>
</protein>
<dbReference type="InterPro" id="IPR012341">
    <property type="entry name" value="6hp_glycosidase-like_sf"/>
</dbReference>
<gene>
    <name evidence="2" type="ORF">SAMN05421780_101389</name>
</gene>
<keyword evidence="3" id="KW-1185">Reference proteome</keyword>
<dbReference type="PANTHER" id="PTHR31616:SF0">
    <property type="entry name" value="GLUCAN 1,4-ALPHA-GLUCOSIDASE"/>
    <property type="match status" value="1"/>
</dbReference>
<feature type="signal peptide" evidence="1">
    <location>
        <begin position="1"/>
        <end position="20"/>
    </location>
</feature>
<name>A0A1I1DQ36_9BACT</name>
<dbReference type="EMBL" id="FOLE01000001">
    <property type="protein sequence ID" value="SFB76954.1"/>
    <property type="molecule type" value="Genomic_DNA"/>
</dbReference>
<dbReference type="OrthoDB" id="9763537at2"/>
<dbReference type="InterPro" id="IPR008928">
    <property type="entry name" value="6-hairpin_glycosidase_sf"/>
</dbReference>
<proteinExistence type="predicted"/>
<evidence type="ECO:0000313" key="2">
    <source>
        <dbReference type="EMBL" id="SFB76954.1"/>
    </source>
</evidence>
<organism evidence="2 3">
    <name type="scientific">Flexibacter flexilis DSM 6793</name>
    <dbReference type="NCBI Taxonomy" id="927664"/>
    <lineage>
        <taxon>Bacteria</taxon>
        <taxon>Pseudomonadati</taxon>
        <taxon>Bacteroidota</taxon>
        <taxon>Cytophagia</taxon>
        <taxon>Cytophagales</taxon>
        <taxon>Flexibacteraceae</taxon>
        <taxon>Flexibacter</taxon>
    </lineage>
</organism>
<dbReference type="Gene3D" id="1.50.10.10">
    <property type="match status" value="1"/>
</dbReference>
<dbReference type="STRING" id="927664.SAMN05421780_101389"/>
<dbReference type="RefSeq" id="WP_091506375.1">
    <property type="nucleotide sequence ID" value="NZ_FOLE01000001.1"/>
</dbReference>